<organism evidence="4 5">
    <name type="scientific">Penicillium angulare</name>
    <dbReference type="NCBI Taxonomy" id="116970"/>
    <lineage>
        <taxon>Eukaryota</taxon>
        <taxon>Fungi</taxon>
        <taxon>Dikarya</taxon>
        <taxon>Ascomycota</taxon>
        <taxon>Pezizomycotina</taxon>
        <taxon>Eurotiomycetes</taxon>
        <taxon>Eurotiomycetidae</taxon>
        <taxon>Eurotiales</taxon>
        <taxon>Aspergillaceae</taxon>
        <taxon>Penicillium</taxon>
    </lineage>
</organism>
<sequence>MKYSFPDPFPDPNQKEKRKQKRKQKRDPTKPNQKATLTTKATSEQTSSSTSNPEQKILDRIEKCLSRFYHPNTPENEAKTAFLVAQRLMSEHNVSQADIQANEKHKRHHGAKSVVKITKITGVGLVPLEAFALRLANAICTLFDCKYYSVDYGSSIEWVFYGIAENTVAAATGFEKEFNRILEWGCKYKSRSARFNYKLGVADGLRDMARREKNMEHESAKRREIEYEVGEKGVLDASATSIDEVASGTVPLNSQAEAVSDINIDINTNQPDLNTGERKVQVHTNDPLAGPSNKRPFMSDNEYKSIHKYEFENGTHPETETKDPSQKTDFNTKDIEAIDLGDDIDETIDRIIKRATSDCEGLFERERDHVEQKQV</sequence>
<keyword evidence="5" id="KW-1185">Reference proteome</keyword>
<comment type="caution">
    <text evidence="4">The sequence shown here is derived from an EMBL/GenBank/DDBJ whole genome shotgun (WGS) entry which is preliminary data.</text>
</comment>
<dbReference type="AlphaFoldDB" id="A0A9W9KBY7"/>
<feature type="compositionally biased region" description="Polar residues" evidence="1">
    <location>
        <begin position="30"/>
        <end position="54"/>
    </location>
</feature>
<dbReference type="InterPro" id="IPR024498">
    <property type="entry name" value="DUF2786"/>
</dbReference>
<evidence type="ECO:0000259" key="2">
    <source>
        <dbReference type="Pfam" id="PF10979"/>
    </source>
</evidence>
<feature type="domain" description="DUF2786" evidence="2">
    <location>
        <begin position="56"/>
        <end position="96"/>
    </location>
</feature>
<reference evidence="4" key="2">
    <citation type="journal article" date="2023" name="IMA Fungus">
        <title>Comparative genomic study of the Penicillium genus elucidates a diverse pangenome and 15 lateral gene transfer events.</title>
        <authorList>
            <person name="Petersen C."/>
            <person name="Sorensen T."/>
            <person name="Nielsen M.R."/>
            <person name="Sondergaard T.E."/>
            <person name="Sorensen J.L."/>
            <person name="Fitzpatrick D.A."/>
            <person name="Frisvad J.C."/>
            <person name="Nielsen K.L."/>
        </authorList>
    </citation>
    <scope>NUCLEOTIDE SEQUENCE</scope>
    <source>
        <strain evidence="4">IBT 30069</strain>
    </source>
</reference>
<dbReference type="EMBL" id="JAPQKH010000004">
    <property type="protein sequence ID" value="KAJ5100679.1"/>
    <property type="molecule type" value="Genomic_DNA"/>
</dbReference>
<dbReference type="OrthoDB" id="3067443at2759"/>
<feature type="region of interest" description="Disordered" evidence="1">
    <location>
        <begin position="313"/>
        <end position="334"/>
    </location>
</feature>
<evidence type="ECO:0000259" key="3">
    <source>
        <dbReference type="Pfam" id="PF23771"/>
    </source>
</evidence>
<feature type="region of interest" description="Disordered" evidence="1">
    <location>
        <begin position="1"/>
        <end position="56"/>
    </location>
</feature>
<feature type="compositionally biased region" description="Basic residues" evidence="1">
    <location>
        <begin position="16"/>
        <end position="25"/>
    </location>
</feature>
<proteinExistence type="predicted"/>
<gene>
    <name evidence="4" type="ORF">N7456_006731</name>
</gene>
<dbReference type="InterPro" id="IPR055592">
    <property type="entry name" value="DUF7168"/>
</dbReference>
<dbReference type="Pfam" id="PF10979">
    <property type="entry name" value="DUF2786"/>
    <property type="match status" value="1"/>
</dbReference>
<evidence type="ECO:0000313" key="4">
    <source>
        <dbReference type="EMBL" id="KAJ5100679.1"/>
    </source>
</evidence>
<reference evidence="4" key="1">
    <citation type="submission" date="2022-11" db="EMBL/GenBank/DDBJ databases">
        <authorList>
            <person name="Petersen C."/>
        </authorList>
    </citation>
    <scope>NUCLEOTIDE SEQUENCE</scope>
    <source>
        <strain evidence="4">IBT 30069</strain>
    </source>
</reference>
<name>A0A9W9KBY7_9EURO</name>
<dbReference type="Pfam" id="PF23771">
    <property type="entry name" value="DUF7168"/>
    <property type="match status" value="1"/>
</dbReference>
<evidence type="ECO:0000313" key="5">
    <source>
        <dbReference type="Proteomes" id="UP001149165"/>
    </source>
</evidence>
<evidence type="ECO:0000256" key="1">
    <source>
        <dbReference type="SAM" id="MobiDB-lite"/>
    </source>
</evidence>
<evidence type="ECO:0008006" key="6">
    <source>
        <dbReference type="Google" id="ProtNLM"/>
    </source>
</evidence>
<accession>A0A9W9KBY7</accession>
<protein>
    <recommendedName>
        <fullName evidence="6">DUF2786 domain-containing protein</fullName>
    </recommendedName>
</protein>
<dbReference type="Proteomes" id="UP001149165">
    <property type="component" value="Unassembled WGS sequence"/>
</dbReference>
<feature type="domain" description="DUF7168" evidence="3">
    <location>
        <begin position="127"/>
        <end position="224"/>
    </location>
</feature>